<dbReference type="AlphaFoldDB" id="A0AA35YC02"/>
<evidence type="ECO:0000313" key="2">
    <source>
        <dbReference type="EMBL" id="CAI9269087.1"/>
    </source>
</evidence>
<name>A0AA35YC02_LACSI</name>
<keyword evidence="1" id="KW-1133">Transmembrane helix</keyword>
<gene>
    <name evidence="2" type="ORF">LSALG_LOCUS9476</name>
</gene>
<feature type="transmembrane region" description="Helical" evidence="1">
    <location>
        <begin position="132"/>
        <end position="155"/>
    </location>
</feature>
<keyword evidence="3" id="KW-1185">Reference proteome</keyword>
<keyword evidence="1" id="KW-0812">Transmembrane</keyword>
<evidence type="ECO:0000313" key="3">
    <source>
        <dbReference type="Proteomes" id="UP001177003"/>
    </source>
</evidence>
<evidence type="ECO:0000256" key="1">
    <source>
        <dbReference type="SAM" id="Phobius"/>
    </source>
</evidence>
<feature type="transmembrane region" description="Helical" evidence="1">
    <location>
        <begin position="265"/>
        <end position="286"/>
    </location>
</feature>
<protein>
    <submittedName>
        <fullName evidence="2">Uncharacterized protein</fullName>
    </submittedName>
</protein>
<reference evidence="2" key="1">
    <citation type="submission" date="2023-04" db="EMBL/GenBank/DDBJ databases">
        <authorList>
            <person name="Vijverberg K."/>
            <person name="Xiong W."/>
            <person name="Schranz E."/>
        </authorList>
    </citation>
    <scope>NUCLEOTIDE SEQUENCE</scope>
</reference>
<accession>A0AA35YC02</accession>
<dbReference type="PANTHER" id="PTHR37738:SF1">
    <property type="entry name" value="OS03G0257000 PROTEIN"/>
    <property type="match status" value="1"/>
</dbReference>
<dbReference type="PANTHER" id="PTHR37738">
    <property type="entry name" value="OS03G0209700 PROTEIN"/>
    <property type="match status" value="1"/>
</dbReference>
<sequence>MEKDVVGLIAKEQEKRQIAISFDCETFNADEAAEGHIRQFKHELIGLDVVGKHIFKLSAVNIGKMSTMGLDFKAESNITKVVITNTIYISNFVIRKRHRCYLEYPKLCSENWSNRSSIEIFIVLLFTNPPRYGTGAILSFFVYKLVCVYILLWLVKLLKSFLRLKTHQLLESDDEDDASSGDCLHASTTGFLGLFQTESCISATRSADGLFLFLHKYAIDILEHPSMLDCKSTRTHADLSTKLDGSGSPVDDLNLYRSLVGALRILLLMDYSFIALPLVSLLSILMRIGVVCGIQNLLLELHCSPDRAPIVYCDNDSVDFMPSNTNQHQQTKLIEIDLHFVCDKVATGHIWVLRVPSSFQYVDIVTKILPSPMFLDFRSSLNTTDNPLVSTMGDINGPIVFI</sequence>
<dbReference type="EMBL" id="OX465077">
    <property type="protein sequence ID" value="CAI9269087.1"/>
    <property type="molecule type" value="Genomic_DNA"/>
</dbReference>
<dbReference type="Proteomes" id="UP001177003">
    <property type="component" value="Chromosome 1"/>
</dbReference>
<proteinExistence type="predicted"/>
<organism evidence="2 3">
    <name type="scientific">Lactuca saligna</name>
    <name type="common">Willowleaf lettuce</name>
    <dbReference type="NCBI Taxonomy" id="75948"/>
    <lineage>
        <taxon>Eukaryota</taxon>
        <taxon>Viridiplantae</taxon>
        <taxon>Streptophyta</taxon>
        <taxon>Embryophyta</taxon>
        <taxon>Tracheophyta</taxon>
        <taxon>Spermatophyta</taxon>
        <taxon>Magnoliopsida</taxon>
        <taxon>eudicotyledons</taxon>
        <taxon>Gunneridae</taxon>
        <taxon>Pentapetalae</taxon>
        <taxon>asterids</taxon>
        <taxon>campanulids</taxon>
        <taxon>Asterales</taxon>
        <taxon>Asteraceae</taxon>
        <taxon>Cichorioideae</taxon>
        <taxon>Cichorieae</taxon>
        <taxon>Lactucinae</taxon>
        <taxon>Lactuca</taxon>
    </lineage>
</organism>
<dbReference type="CDD" id="cd09272">
    <property type="entry name" value="RNase_HI_RT_Ty1"/>
    <property type="match status" value="1"/>
</dbReference>
<keyword evidence="1" id="KW-0472">Membrane</keyword>